<dbReference type="GO" id="GO:0004601">
    <property type="term" value="F:peroxidase activity"/>
    <property type="evidence" value="ECO:0007669"/>
    <property type="project" value="UniProtKB-KW"/>
</dbReference>
<evidence type="ECO:0000256" key="11">
    <source>
        <dbReference type="ARBA" id="ARBA00068979"/>
    </source>
</evidence>
<dbReference type="PANTHER" id="PTHR43110">
    <property type="entry name" value="THIOL PEROXIDASE"/>
    <property type="match status" value="1"/>
</dbReference>
<proteinExistence type="inferred from homology"/>
<comment type="caution">
    <text evidence="16">The sequence shown here is derived from an EMBL/GenBank/DDBJ whole genome shotgun (WGS) entry which is preliminary data.</text>
</comment>
<dbReference type="InterPro" id="IPR036249">
    <property type="entry name" value="Thioredoxin-like_sf"/>
</dbReference>
<keyword evidence="17" id="KW-1185">Reference proteome</keyword>
<dbReference type="Gene3D" id="3.40.30.10">
    <property type="entry name" value="Glutaredoxin"/>
    <property type="match status" value="1"/>
</dbReference>
<evidence type="ECO:0000256" key="1">
    <source>
        <dbReference type="ARBA" id="ARBA00022559"/>
    </source>
</evidence>
<comment type="function">
    <text evidence="7">Thiol-specific peroxidase that catalyzes the reduction of hydrogen peroxide and organic hydroperoxides to water and alcohols, respectively. Plays a role in cell protection against oxidative stress by detoxifying peroxides. May represent an important antioxidant defense against cytotoxic peroxides, especially peroxynitrite, which can be formed by activated macrophages during infection.</text>
</comment>
<dbReference type="STRING" id="1631356.VV01_10005"/>
<name>A0A0L6CI39_9MICO</name>
<gene>
    <name evidence="16" type="ORF">VV01_10005</name>
</gene>
<evidence type="ECO:0000256" key="9">
    <source>
        <dbReference type="ARBA" id="ARBA00065226"/>
    </source>
</evidence>
<comment type="catalytic activity">
    <reaction evidence="6">
        <text>[mycoredoxin]-L-dithiol + a hydroperoxide = [mycoredoxin]-L-disulfide + an alcohol + H2O</text>
        <dbReference type="Rhea" id="RHEA:62640"/>
        <dbReference type="Rhea" id="RHEA-COMP:16137"/>
        <dbReference type="Rhea" id="RHEA-COMP:16138"/>
        <dbReference type="ChEBI" id="CHEBI:15377"/>
        <dbReference type="ChEBI" id="CHEBI:29950"/>
        <dbReference type="ChEBI" id="CHEBI:30879"/>
        <dbReference type="ChEBI" id="CHEBI:35924"/>
        <dbReference type="ChEBI" id="CHEBI:50058"/>
        <dbReference type="EC" id="1.11.1.29"/>
    </reaction>
</comment>
<evidence type="ECO:0000256" key="6">
    <source>
        <dbReference type="ARBA" id="ARBA00052774"/>
    </source>
</evidence>
<comment type="similarity">
    <text evidence="8">Belongs to the peroxiredoxin family. AhpE subfamily.</text>
</comment>
<dbReference type="InterPro" id="IPR013766">
    <property type="entry name" value="Thioredoxin_domain"/>
</dbReference>
<dbReference type="PIRSF" id="PIRSF000239">
    <property type="entry name" value="AHPC"/>
    <property type="match status" value="1"/>
</dbReference>
<dbReference type="Proteomes" id="UP000037397">
    <property type="component" value="Unassembled WGS sequence"/>
</dbReference>
<dbReference type="AlphaFoldDB" id="A0A0L6CI39"/>
<dbReference type="PROSITE" id="PS51352">
    <property type="entry name" value="THIOREDOXIN_2"/>
    <property type="match status" value="1"/>
</dbReference>
<evidence type="ECO:0000256" key="4">
    <source>
        <dbReference type="ARBA" id="ARBA00023284"/>
    </source>
</evidence>
<sequence length="156" mass="17103">MTEIGSAAPDLTLPDQYGRPTSLAELRHGRAVLVVFFPFAFSRICTGELAAIQRDLERFDNDRVTTVGVSCDPVYSLKAWAQAEGLEMPLLSDFWAHGEVARSYGVLDERAGMPVRGTFLIDEHGVVRWTLVNPPGEARDFTGFHRALDALPAGAD</sequence>
<organism evidence="16 17">
    <name type="scientific">Luteipulveratus halotolerans</name>
    <dbReference type="NCBI Taxonomy" id="1631356"/>
    <lineage>
        <taxon>Bacteria</taxon>
        <taxon>Bacillati</taxon>
        <taxon>Actinomycetota</taxon>
        <taxon>Actinomycetes</taxon>
        <taxon>Micrococcales</taxon>
        <taxon>Dermacoccaceae</taxon>
        <taxon>Luteipulveratus</taxon>
    </lineage>
</organism>
<evidence type="ECO:0000313" key="17">
    <source>
        <dbReference type="Proteomes" id="UP000037397"/>
    </source>
</evidence>
<evidence type="ECO:0000256" key="5">
    <source>
        <dbReference type="ARBA" id="ARBA00032824"/>
    </source>
</evidence>
<keyword evidence="2" id="KW-0049">Antioxidant</keyword>
<comment type="subunit">
    <text evidence="9">Homodimer. Forms both dimers and octamers; a tightly-associated dimer and a ring-like octamer.</text>
</comment>
<protein>
    <recommendedName>
        <fullName evidence="11">Alkyl hydroperoxide reductase E</fullName>
        <ecNumber evidence="10">1.11.1.29</ecNumber>
    </recommendedName>
    <alternativeName>
        <fullName evidence="12">Mycoredoxin-dependent peroxiredoxin</fullName>
    </alternativeName>
    <alternativeName>
        <fullName evidence="13">Peroxiredoxin AhpE</fullName>
    </alternativeName>
    <alternativeName>
        <fullName evidence="5">Thioredoxin peroxidase</fullName>
    </alternativeName>
</protein>
<feature type="domain" description="Thioredoxin" evidence="15">
    <location>
        <begin position="2"/>
        <end position="153"/>
    </location>
</feature>
<dbReference type="SUPFAM" id="SSF52833">
    <property type="entry name" value="Thioredoxin-like"/>
    <property type="match status" value="1"/>
</dbReference>
<evidence type="ECO:0000256" key="13">
    <source>
        <dbReference type="ARBA" id="ARBA00083736"/>
    </source>
</evidence>
<evidence type="ECO:0000259" key="15">
    <source>
        <dbReference type="PROSITE" id="PS51352"/>
    </source>
</evidence>
<evidence type="ECO:0000256" key="10">
    <source>
        <dbReference type="ARBA" id="ARBA00067009"/>
    </source>
</evidence>
<dbReference type="EMBL" id="LAIR01000002">
    <property type="protein sequence ID" value="KNX37404.1"/>
    <property type="molecule type" value="Genomic_DNA"/>
</dbReference>
<dbReference type="FunFam" id="3.40.30.10:FF:000118">
    <property type="entry name" value="Peroxiredoxin AhpE"/>
    <property type="match status" value="1"/>
</dbReference>
<evidence type="ECO:0000256" key="14">
    <source>
        <dbReference type="PIRSR" id="PIRSR000239-1"/>
    </source>
</evidence>
<evidence type="ECO:0000313" key="16">
    <source>
        <dbReference type="EMBL" id="KNX37404.1"/>
    </source>
</evidence>
<keyword evidence="4" id="KW-0676">Redox-active center</keyword>
<keyword evidence="3" id="KW-0560">Oxidoreductase</keyword>
<dbReference type="EC" id="1.11.1.29" evidence="10"/>
<dbReference type="InterPro" id="IPR000866">
    <property type="entry name" value="AhpC/TSA"/>
</dbReference>
<dbReference type="OrthoDB" id="9812811at2"/>
<reference evidence="17" key="1">
    <citation type="submission" date="2015-03" db="EMBL/GenBank/DDBJ databases">
        <title>Luteipulveratus halotolerans sp. nov., a novel actinobacterium (Dermacoccaceae) from Sarawak, Malaysia.</title>
        <authorList>
            <person name="Juboi H."/>
            <person name="Basik A."/>
            <person name="Shamsul S.S."/>
            <person name="Arnold P."/>
            <person name="Schmitt E.K."/>
            <person name="Sanglier J.-J."/>
            <person name="Yeo T."/>
        </authorList>
    </citation>
    <scope>NUCLEOTIDE SEQUENCE [LARGE SCALE GENOMIC DNA]</scope>
    <source>
        <strain evidence="17">C296001</strain>
    </source>
</reference>
<dbReference type="Pfam" id="PF00578">
    <property type="entry name" value="AhpC-TSA"/>
    <property type="match status" value="1"/>
</dbReference>
<feature type="active site" description="Cysteine sulfenic acid (-SOH) intermediate; for peroxidase activity" evidence="14">
    <location>
        <position position="45"/>
    </location>
</feature>
<dbReference type="InterPro" id="IPR024706">
    <property type="entry name" value="Peroxiredoxin_AhpC-typ"/>
</dbReference>
<dbReference type="PATRIC" id="fig|1631356.3.peg.1951"/>
<evidence type="ECO:0000256" key="3">
    <source>
        <dbReference type="ARBA" id="ARBA00023002"/>
    </source>
</evidence>
<evidence type="ECO:0000256" key="2">
    <source>
        <dbReference type="ARBA" id="ARBA00022862"/>
    </source>
</evidence>
<evidence type="ECO:0000256" key="8">
    <source>
        <dbReference type="ARBA" id="ARBA00060973"/>
    </source>
</evidence>
<accession>A0A0L6CI39</accession>
<dbReference type="CDD" id="cd03018">
    <property type="entry name" value="PRX_AhpE_like"/>
    <property type="match status" value="1"/>
</dbReference>
<dbReference type="InterPro" id="IPR050455">
    <property type="entry name" value="Tpx_Peroxidase_subfamily"/>
</dbReference>
<keyword evidence="1" id="KW-0575">Peroxidase</keyword>
<dbReference type="RefSeq" id="WP_050669754.1">
    <property type="nucleotide sequence ID" value="NZ_LAIR01000002.1"/>
</dbReference>
<evidence type="ECO:0000256" key="7">
    <source>
        <dbReference type="ARBA" id="ARBA00056930"/>
    </source>
</evidence>
<evidence type="ECO:0000256" key="12">
    <source>
        <dbReference type="ARBA" id="ARBA00082991"/>
    </source>
</evidence>
<dbReference type="PANTHER" id="PTHR43110:SF1">
    <property type="entry name" value="THIOL PEROXIDASE"/>
    <property type="match status" value="1"/>
</dbReference>